<organism evidence="7 8">
    <name type="scientific">Microcaecilia unicolor</name>
    <dbReference type="NCBI Taxonomy" id="1415580"/>
    <lineage>
        <taxon>Eukaryota</taxon>
        <taxon>Metazoa</taxon>
        <taxon>Chordata</taxon>
        <taxon>Craniata</taxon>
        <taxon>Vertebrata</taxon>
        <taxon>Euteleostomi</taxon>
        <taxon>Amphibia</taxon>
        <taxon>Gymnophiona</taxon>
        <taxon>Siphonopidae</taxon>
        <taxon>Microcaecilia</taxon>
    </lineage>
</organism>
<dbReference type="GeneID" id="115469138"/>
<keyword evidence="7" id="KW-1185">Reference proteome</keyword>
<dbReference type="RefSeq" id="XP_030057341.1">
    <property type="nucleotide sequence ID" value="XM_030201481.1"/>
</dbReference>
<evidence type="ECO:0000313" key="7">
    <source>
        <dbReference type="Proteomes" id="UP000515156"/>
    </source>
</evidence>
<dbReference type="KEGG" id="muo:115469138"/>
<dbReference type="InterPro" id="IPR002110">
    <property type="entry name" value="Ankyrin_rpt"/>
</dbReference>
<evidence type="ECO:0000256" key="2">
    <source>
        <dbReference type="ARBA" id="ARBA00023043"/>
    </source>
</evidence>
<evidence type="ECO:0000259" key="6">
    <source>
        <dbReference type="Pfam" id="PF25877"/>
    </source>
</evidence>
<dbReference type="Gene3D" id="1.25.40.20">
    <property type="entry name" value="Ankyrin repeat-containing domain"/>
    <property type="match status" value="1"/>
</dbReference>
<dbReference type="InterPro" id="IPR036770">
    <property type="entry name" value="Ankyrin_rpt-contain_sf"/>
</dbReference>
<gene>
    <name evidence="8" type="primary">SOWAHC</name>
</gene>
<feature type="region of interest" description="Disordered" evidence="5">
    <location>
        <begin position="509"/>
        <end position="535"/>
    </location>
</feature>
<evidence type="ECO:0000256" key="4">
    <source>
        <dbReference type="PROSITE-ProRule" id="PRU00023"/>
    </source>
</evidence>
<dbReference type="CTD" id="65124"/>
<dbReference type="InParanoid" id="A0A6P7XWK6"/>
<accession>A0A6P7XWK6</accession>
<dbReference type="FunCoup" id="A0A6P7XWK6">
    <property type="interactions" value="156"/>
</dbReference>
<dbReference type="AlphaFoldDB" id="A0A6P7XWK6"/>
<dbReference type="SMART" id="SM00248">
    <property type="entry name" value="ANK"/>
    <property type="match status" value="2"/>
</dbReference>
<evidence type="ECO:0000313" key="8">
    <source>
        <dbReference type="RefSeq" id="XP_030057341.1"/>
    </source>
</evidence>
<keyword evidence="2 4" id="KW-0040">ANK repeat</keyword>
<dbReference type="PROSITE" id="PS50088">
    <property type="entry name" value="ANK_REPEAT"/>
    <property type="match status" value="1"/>
</dbReference>
<name>A0A6P7XWK6_9AMPH</name>
<reference evidence="8" key="1">
    <citation type="submission" date="2025-08" db="UniProtKB">
        <authorList>
            <consortium name="RefSeq"/>
        </authorList>
    </citation>
    <scope>IDENTIFICATION</scope>
</reference>
<feature type="compositionally biased region" description="Low complexity" evidence="5">
    <location>
        <begin position="163"/>
        <end position="177"/>
    </location>
</feature>
<feature type="region of interest" description="Disordered" evidence="5">
    <location>
        <begin position="121"/>
        <end position="296"/>
    </location>
</feature>
<feature type="compositionally biased region" description="Low complexity" evidence="5">
    <location>
        <begin position="277"/>
        <end position="291"/>
    </location>
</feature>
<sequence>MAEDLSADAVLQFLRECGGRAPNQELVEHFKSWLSMPGESRATARQRFKDIVNQLGTVRQENGVKYVCLRKKYLQEPGSPVATLAPTPPEQVPVISVTEASPLPLAEEERPVFQLLDEQKKKCGDGSTTTGQSERGQEQCMEEEQAAPREDPKVSTGEDMDAAADPQQQQDGGSSSPLAFVESGGKSSRHRFTPQALPSLSGEEDSGGGSRRSLCEEGSGGNASPGESPCSPGPMGREGGGLATPRSSRKTFRERMISSSPQLRRTFFAGCRGSGGESDTASIASSSAEESGGSGSVTLDPLEHAWMLSTSEGKWKSLEGLLSCDPGLFTKRDFITGFNCLHWAAKQGKQELLAMLVNFANKHELPFNINARASGGYTALHLAAMHGHVEVVKLLVGAYDADVDIRDYSGRKACQYLNQDAAEDMKGLVGSLADSEQDSAGNLGSGRWRLSKVLPSTITVHKLPLLSDDHLDGTWLRSKEVSRKPSGSSKVKPRLNRIRFRTQIIHTTPSFKDAEEDDRSLKSPLKLRPKSNVFG</sequence>
<dbReference type="Pfam" id="PF12796">
    <property type="entry name" value="Ank_2"/>
    <property type="match status" value="1"/>
</dbReference>
<dbReference type="Proteomes" id="UP000515156">
    <property type="component" value="Chromosome 4"/>
</dbReference>
<evidence type="ECO:0000256" key="3">
    <source>
        <dbReference type="ARBA" id="ARBA00038122"/>
    </source>
</evidence>
<comment type="similarity">
    <text evidence="3">Belongs to the SOWAH family.</text>
</comment>
<dbReference type="Pfam" id="PF25877">
    <property type="entry name" value="WHD_SOWAH"/>
    <property type="match status" value="1"/>
</dbReference>
<dbReference type="PROSITE" id="PS50297">
    <property type="entry name" value="ANK_REP_REGION"/>
    <property type="match status" value="1"/>
</dbReference>
<dbReference type="OrthoDB" id="60433at2759"/>
<proteinExistence type="inferred from homology"/>
<protein>
    <submittedName>
        <fullName evidence="8">Ankyrin repeat domain-containing protein SOWAHC</fullName>
    </submittedName>
</protein>
<dbReference type="PANTHER" id="PTHR14491:SF4">
    <property type="entry name" value="ANKYRIN REPEAT DOMAIN-CONTAINING PROTEIN SOWAHC"/>
    <property type="match status" value="1"/>
</dbReference>
<keyword evidence="1" id="KW-0677">Repeat</keyword>
<evidence type="ECO:0000256" key="5">
    <source>
        <dbReference type="SAM" id="MobiDB-lite"/>
    </source>
</evidence>
<feature type="domain" description="SOWAHA-C winged helix-turn-helix" evidence="6">
    <location>
        <begin position="4"/>
        <end position="77"/>
    </location>
</feature>
<dbReference type="PANTHER" id="PTHR14491">
    <property type="entry name" value="SOSONDOWAH, ISOFORM G"/>
    <property type="match status" value="1"/>
</dbReference>
<dbReference type="InterPro" id="IPR058889">
    <property type="entry name" value="WHD_SOWAHA-C"/>
</dbReference>
<evidence type="ECO:0000256" key="1">
    <source>
        <dbReference type="ARBA" id="ARBA00022737"/>
    </source>
</evidence>
<feature type="repeat" description="ANK" evidence="4">
    <location>
        <begin position="375"/>
        <end position="396"/>
    </location>
</feature>
<dbReference type="SUPFAM" id="SSF48403">
    <property type="entry name" value="Ankyrin repeat"/>
    <property type="match status" value="1"/>
</dbReference>